<keyword evidence="13 15" id="KW-0141">cGMP biosynthesis</keyword>
<dbReference type="PROSITE" id="PS00452">
    <property type="entry name" value="GUANYLATE_CYCLASE_1"/>
    <property type="match status" value="1"/>
</dbReference>
<dbReference type="GO" id="GO:0004016">
    <property type="term" value="F:adenylate cyclase activity"/>
    <property type="evidence" value="ECO:0007669"/>
    <property type="project" value="TreeGrafter"/>
</dbReference>
<feature type="domain" description="Guanylate cyclase" evidence="18">
    <location>
        <begin position="528"/>
        <end position="658"/>
    </location>
</feature>
<evidence type="ECO:0000256" key="8">
    <source>
        <dbReference type="ARBA" id="ARBA00023134"/>
    </source>
</evidence>
<dbReference type="InterPro" id="IPR001245">
    <property type="entry name" value="Ser-Thr/Tyr_kinase_cat_dom"/>
</dbReference>
<evidence type="ECO:0000313" key="19">
    <source>
        <dbReference type="EMBL" id="KAK3089914.1"/>
    </source>
</evidence>
<evidence type="ECO:0000259" key="17">
    <source>
        <dbReference type="PROSITE" id="PS50011"/>
    </source>
</evidence>
<comment type="similarity">
    <text evidence="14">Belongs to the adenylyl cyclase class-4/guanylyl cyclase family.</text>
</comment>
<dbReference type="EC" id="4.6.1.2" evidence="3 15"/>
<dbReference type="PROSITE" id="PS50125">
    <property type="entry name" value="GUANYLATE_CYCLASE_2"/>
    <property type="match status" value="1"/>
</dbReference>
<evidence type="ECO:0000256" key="13">
    <source>
        <dbReference type="ARBA" id="ARBA00023293"/>
    </source>
</evidence>
<dbReference type="GO" id="GO:0007168">
    <property type="term" value="P:receptor guanylyl cyclase signaling pathway"/>
    <property type="evidence" value="ECO:0007669"/>
    <property type="project" value="TreeGrafter"/>
</dbReference>
<dbReference type="PANTHER" id="PTHR11920">
    <property type="entry name" value="GUANYLYL CYCLASE"/>
    <property type="match status" value="1"/>
</dbReference>
<dbReference type="Pfam" id="PF07714">
    <property type="entry name" value="PK_Tyr_Ser-Thr"/>
    <property type="match status" value="1"/>
</dbReference>
<evidence type="ECO:0000256" key="3">
    <source>
        <dbReference type="ARBA" id="ARBA00012202"/>
    </source>
</evidence>
<evidence type="ECO:0000256" key="10">
    <source>
        <dbReference type="ARBA" id="ARBA00023170"/>
    </source>
</evidence>
<dbReference type="InterPro" id="IPR029787">
    <property type="entry name" value="Nucleotide_cyclase"/>
</dbReference>
<dbReference type="PROSITE" id="PS50011">
    <property type="entry name" value="PROTEIN_KINASE_DOM"/>
    <property type="match status" value="1"/>
</dbReference>
<organism evidence="19 20">
    <name type="scientific">Pinctada imbricata</name>
    <name type="common">Atlantic pearl-oyster</name>
    <name type="synonym">Pinctada martensii</name>
    <dbReference type="NCBI Taxonomy" id="66713"/>
    <lineage>
        <taxon>Eukaryota</taxon>
        <taxon>Metazoa</taxon>
        <taxon>Spiralia</taxon>
        <taxon>Lophotrochozoa</taxon>
        <taxon>Mollusca</taxon>
        <taxon>Bivalvia</taxon>
        <taxon>Autobranchia</taxon>
        <taxon>Pteriomorphia</taxon>
        <taxon>Pterioida</taxon>
        <taxon>Pterioidea</taxon>
        <taxon>Pteriidae</taxon>
        <taxon>Pinctada</taxon>
    </lineage>
</organism>
<evidence type="ECO:0000256" key="9">
    <source>
        <dbReference type="ARBA" id="ARBA00023136"/>
    </source>
</evidence>
<dbReference type="GO" id="GO:0001653">
    <property type="term" value="F:peptide receptor activity"/>
    <property type="evidence" value="ECO:0007669"/>
    <property type="project" value="TreeGrafter"/>
</dbReference>
<dbReference type="InterPro" id="IPR001054">
    <property type="entry name" value="A/G_cyclase"/>
</dbReference>
<keyword evidence="7 16" id="KW-1133">Transmembrane helix</keyword>
<sequence>MLYAEAAHKVVTEGGNINNGTAIIRKLLNRNYTSVQGMMVNIDENGDAEGNYTLLARVQVSDVEPKYSMKPVGHFELSGFLPTLAFFKNKKVDWVSGDPPIDEPECGYTGEKCIPPKTYTLQIAGSVVGGIAFISIIVGLIVYRNWKYEQEIAGLLWKIPKEELRASLRGHNNQQFILESNKRDSLSRRMSLTSEQSIDTRVSFHQVYAKTCFYKGQVVAVKKYEIKRLDISRKMQIEMKTMRDMRHTNVNSFIGACIDPPAFMILTEYCAKGSLQDILENETVKLDDMFIASLIKDMIQGVLFIHSTELYFHGNLKSSNCVVNSRWTLQVTDFGLLELRAATYRKEDEHAYYRNLLWRAPELHRQTHCKGSQKGDVYSFGIILQEIFGRTGPFGFCNMEPKAIIEKIKKGDPPFRPDTKNLNCEQYIVNCMKRCWSEDPEDRPDFREVYKDLHPMRSGMKRNIFDNMMTMMESYQNHLEDLVEERTCQLKEEKQKTEVLLHRMLPSSIAEQLKRGKEVEPESFEAVTIYFSDICGFTKLSAESTPMQVVTLLNDLYTCFDSIIQHYDVYKVETIGDAYMVVSGLPIRNGDAHAGEIASMSLELLDAIKNFKIAHKMKETLKLRIGIHSGPCVAGVVGLTMPRYTLFGDTVNTASRMESNGEALKIHCSQECRDMLLNLGGYELSPRGFVEMKGKGQLYTYWLLREDKSVRAARLKRCGEALNLTSTFAKTARQAYMRHSPSFNKHHESDGVLETKNTLPLMDLFRDEDKPPSYTETQTPNLKRNLTQMGNSPRSTDRNGGHSKLEYGKMNGILADDQKFLSKSFTGSGRDILERAEMISHRTFDEDDEYFNEPFIGRRHSSFDDASHLGMRDLLYNERIKYGGTNNNECREGDLLLPRTEKLIQDSNV</sequence>
<keyword evidence="8" id="KW-0342">GTP-binding</keyword>
<evidence type="ECO:0000256" key="12">
    <source>
        <dbReference type="ARBA" id="ARBA00023239"/>
    </source>
</evidence>
<dbReference type="GO" id="GO:0005524">
    <property type="term" value="F:ATP binding"/>
    <property type="evidence" value="ECO:0007669"/>
    <property type="project" value="InterPro"/>
</dbReference>
<comment type="subcellular location">
    <subcellularLocation>
        <location evidence="2">Membrane</location>
        <topology evidence="2">Single-pass type I membrane protein</topology>
    </subcellularLocation>
</comment>
<dbReference type="PANTHER" id="PTHR11920:SF335">
    <property type="entry name" value="GUANYLATE CYCLASE"/>
    <property type="match status" value="1"/>
</dbReference>
<keyword evidence="5" id="KW-0732">Signal</keyword>
<reference evidence="19" key="1">
    <citation type="submission" date="2019-08" db="EMBL/GenBank/DDBJ databases">
        <title>The improved chromosome-level genome for the pearl oyster Pinctada fucata martensii using PacBio sequencing and Hi-C.</title>
        <authorList>
            <person name="Zheng Z."/>
        </authorList>
    </citation>
    <scope>NUCLEOTIDE SEQUENCE</scope>
    <source>
        <strain evidence="19">ZZ-2019</strain>
        <tissue evidence="19">Adductor muscle</tissue>
    </source>
</reference>
<evidence type="ECO:0000259" key="18">
    <source>
        <dbReference type="PROSITE" id="PS50125"/>
    </source>
</evidence>
<dbReference type="SUPFAM" id="SSF55073">
    <property type="entry name" value="Nucleotide cyclase"/>
    <property type="match status" value="1"/>
</dbReference>
<accession>A0AA88XZF4</accession>
<dbReference type="GO" id="GO:0005525">
    <property type="term" value="F:GTP binding"/>
    <property type="evidence" value="ECO:0007669"/>
    <property type="project" value="UniProtKB-KW"/>
</dbReference>
<dbReference type="AlphaFoldDB" id="A0AA88XZF4"/>
<evidence type="ECO:0000256" key="15">
    <source>
        <dbReference type="RuleBase" id="RU003431"/>
    </source>
</evidence>
<dbReference type="InterPro" id="IPR000719">
    <property type="entry name" value="Prot_kinase_dom"/>
</dbReference>
<evidence type="ECO:0000256" key="4">
    <source>
        <dbReference type="ARBA" id="ARBA00022692"/>
    </source>
</evidence>
<evidence type="ECO:0000256" key="11">
    <source>
        <dbReference type="ARBA" id="ARBA00023180"/>
    </source>
</evidence>
<protein>
    <recommendedName>
        <fullName evidence="3 15">Guanylate cyclase</fullName>
        <ecNumber evidence="3 15">4.6.1.2</ecNumber>
    </recommendedName>
</protein>
<dbReference type="Gene3D" id="1.10.510.10">
    <property type="entry name" value="Transferase(Phosphotransferase) domain 1"/>
    <property type="match status" value="1"/>
</dbReference>
<feature type="transmembrane region" description="Helical" evidence="16">
    <location>
        <begin position="123"/>
        <end position="143"/>
    </location>
</feature>
<keyword evidence="9 16" id="KW-0472">Membrane</keyword>
<gene>
    <name evidence="19" type="ORF">FSP39_007623</name>
</gene>
<dbReference type="GO" id="GO:0005886">
    <property type="term" value="C:plasma membrane"/>
    <property type="evidence" value="ECO:0007669"/>
    <property type="project" value="TreeGrafter"/>
</dbReference>
<name>A0AA88XZF4_PINIB</name>
<dbReference type="InterPro" id="IPR018297">
    <property type="entry name" value="A/G_cyclase_CS"/>
</dbReference>
<dbReference type="Gene3D" id="3.40.50.2300">
    <property type="match status" value="1"/>
</dbReference>
<evidence type="ECO:0000256" key="6">
    <source>
        <dbReference type="ARBA" id="ARBA00022741"/>
    </source>
</evidence>
<dbReference type="InterPro" id="IPR050401">
    <property type="entry name" value="Cyclic_nucleotide_synthase"/>
</dbReference>
<evidence type="ECO:0000256" key="7">
    <source>
        <dbReference type="ARBA" id="ARBA00022989"/>
    </source>
</evidence>
<proteinExistence type="inferred from homology"/>
<comment type="caution">
    <text evidence="19">The sequence shown here is derived from an EMBL/GenBank/DDBJ whole genome shotgun (WGS) entry which is preliminary data.</text>
</comment>
<dbReference type="CDD" id="cd12087">
    <property type="entry name" value="TM_EGFR-like"/>
    <property type="match status" value="1"/>
</dbReference>
<dbReference type="InterPro" id="IPR028082">
    <property type="entry name" value="Peripla_BP_I"/>
</dbReference>
<dbReference type="CDD" id="cd14042">
    <property type="entry name" value="PK_GC-A_B"/>
    <property type="match status" value="1"/>
</dbReference>
<dbReference type="GO" id="GO:0004383">
    <property type="term" value="F:guanylate cyclase activity"/>
    <property type="evidence" value="ECO:0007669"/>
    <property type="project" value="UniProtKB-EC"/>
</dbReference>
<dbReference type="Gene3D" id="3.30.70.1230">
    <property type="entry name" value="Nucleotide cyclase"/>
    <property type="match status" value="1"/>
</dbReference>
<dbReference type="EMBL" id="VSWD01000010">
    <property type="protein sequence ID" value="KAK3089914.1"/>
    <property type="molecule type" value="Genomic_DNA"/>
</dbReference>
<feature type="domain" description="Protein kinase" evidence="17">
    <location>
        <begin position="193"/>
        <end position="457"/>
    </location>
</feature>
<dbReference type="SUPFAM" id="SSF53822">
    <property type="entry name" value="Periplasmic binding protein-like I"/>
    <property type="match status" value="1"/>
</dbReference>
<keyword evidence="20" id="KW-1185">Reference proteome</keyword>
<dbReference type="FunFam" id="3.30.70.1230:FF:000004">
    <property type="entry name" value="Guanylate cyclase"/>
    <property type="match status" value="1"/>
</dbReference>
<dbReference type="Pfam" id="PF00211">
    <property type="entry name" value="Guanylate_cyc"/>
    <property type="match status" value="1"/>
</dbReference>
<evidence type="ECO:0000313" key="20">
    <source>
        <dbReference type="Proteomes" id="UP001186944"/>
    </source>
</evidence>
<dbReference type="FunFam" id="1.10.510.10:FF:000420">
    <property type="entry name" value="Guanylate cyclase"/>
    <property type="match status" value="1"/>
</dbReference>
<dbReference type="GO" id="GO:0004672">
    <property type="term" value="F:protein kinase activity"/>
    <property type="evidence" value="ECO:0007669"/>
    <property type="project" value="InterPro"/>
</dbReference>
<dbReference type="CDD" id="cd07302">
    <property type="entry name" value="CHD"/>
    <property type="match status" value="1"/>
</dbReference>
<dbReference type="Proteomes" id="UP001186944">
    <property type="component" value="Unassembled WGS sequence"/>
</dbReference>
<keyword evidence="11" id="KW-0325">Glycoprotein</keyword>
<keyword evidence="4 16" id="KW-0812">Transmembrane</keyword>
<keyword evidence="6" id="KW-0547">Nucleotide-binding</keyword>
<evidence type="ECO:0000256" key="2">
    <source>
        <dbReference type="ARBA" id="ARBA00004479"/>
    </source>
</evidence>
<dbReference type="SMART" id="SM00044">
    <property type="entry name" value="CYCc"/>
    <property type="match status" value="1"/>
</dbReference>
<dbReference type="GO" id="GO:0035556">
    <property type="term" value="P:intracellular signal transduction"/>
    <property type="evidence" value="ECO:0007669"/>
    <property type="project" value="InterPro"/>
</dbReference>
<evidence type="ECO:0000256" key="5">
    <source>
        <dbReference type="ARBA" id="ARBA00022729"/>
    </source>
</evidence>
<evidence type="ECO:0000256" key="16">
    <source>
        <dbReference type="SAM" id="Phobius"/>
    </source>
</evidence>
<evidence type="ECO:0000256" key="14">
    <source>
        <dbReference type="RuleBase" id="RU000405"/>
    </source>
</evidence>
<evidence type="ECO:0000256" key="1">
    <source>
        <dbReference type="ARBA" id="ARBA00001436"/>
    </source>
</evidence>
<dbReference type="InterPro" id="IPR011009">
    <property type="entry name" value="Kinase-like_dom_sf"/>
</dbReference>
<keyword evidence="10" id="KW-0675">Receptor</keyword>
<dbReference type="SUPFAM" id="SSF56112">
    <property type="entry name" value="Protein kinase-like (PK-like)"/>
    <property type="match status" value="1"/>
</dbReference>
<comment type="catalytic activity">
    <reaction evidence="1 15">
        <text>GTP = 3',5'-cyclic GMP + diphosphate</text>
        <dbReference type="Rhea" id="RHEA:13665"/>
        <dbReference type="ChEBI" id="CHEBI:33019"/>
        <dbReference type="ChEBI" id="CHEBI:37565"/>
        <dbReference type="ChEBI" id="CHEBI:57746"/>
        <dbReference type="EC" id="4.6.1.2"/>
    </reaction>
</comment>
<keyword evidence="12 14" id="KW-0456">Lyase</keyword>